<evidence type="ECO:0000313" key="2">
    <source>
        <dbReference type="Proteomes" id="UP000186104"/>
    </source>
</evidence>
<name>A0A173LMR2_9ACTN</name>
<dbReference type="KEGG" id="dtm:BJL86_2121"/>
<dbReference type="EMBL" id="CP015961">
    <property type="protein sequence ID" value="ANI92888.1"/>
    <property type="molecule type" value="Genomic_DNA"/>
</dbReference>
<dbReference type="AlphaFoldDB" id="A0A173LMR2"/>
<reference evidence="1 2" key="1">
    <citation type="submission" date="2016-06" db="EMBL/GenBank/DDBJ databases">
        <title>Complete genome sequence of a saline-alkali tolerant type strain Dietzia timorensis ID05-A0528T.</title>
        <authorList>
            <person name="Wu X."/>
        </authorList>
    </citation>
    <scope>NUCLEOTIDE SEQUENCE [LARGE SCALE GENOMIC DNA]</scope>
    <source>
        <strain evidence="1 2">ID05-A0528</strain>
    </source>
</reference>
<dbReference type="Proteomes" id="UP000186104">
    <property type="component" value="Chromosome"/>
</dbReference>
<evidence type="ECO:0000313" key="1">
    <source>
        <dbReference type="EMBL" id="ANI92888.1"/>
    </source>
</evidence>
<proteinExistence type="predicted"/>
<keyword evidence="2" id="KW-1185">Reference proteome</keyword>
<organism evidence="1 2">
    <name type="scientific">Dietzia timorensis</name>
    <dbReference type="NCBI Taxonomy" id="499555"/>
    <lineage>
        <taxon>Bacteria</taxon>
        <taxon>Bacillati</taxon>
        <taxon>Actinomycetota</taxon>
        <taxon>Actinomycetes</taxon>
        <taxon>Mycobacteriales</taxon>
        <taxon>Dietziaceae</taxon>
        <taxon>Dietzia</taxon>
    </lineage>
</organism>
<gene>
    <name evidence="1" type="ORF">BJL86_2121</name>
</gene>
<dbReference type="OrthoDB" id="4553374at2"/>
<sequence>MSTRSVAKKVITTTAGLVVSAGAIVAVVPAASAEVRPGTYTSTTLSAGSVLLAREGRVEGDELVLIGRYKIHPTETGGYVDFFPGHRVYMDDDGQGGYQGAAFLGPFVIGSFTLTPRG</sequence>
<protein>
    <submittedName>
        <fullName evidence="1">Uncharacterized protein</fullName>
    </submittedName>
</protein>
<accession>A0A173LMR2</accession>
<dbReference type="RefSeq" id="WP_067475092.1">
    <property type="nucleotide sequence ID" value="NZ_CP015961.1"/>
</dbReference>